<comment type="caution">
    <text evidence="8">The sequence shown here is derived from an EMBL/GenBank/DDBJ whole genome shotgun (WGS) entry which is preliminary data.</text>
</comment>
<evidence type="ECO:0000313" key="8">
    <source>
        <dbReference type="EMBL" id="GAA97240.1"/>
    </source>
</evidence>
<evidence type="ECO:0000313" key="9">
    <source>
        <dbReference type="Proteomes" id="UP000009131"/>
    </source>
</evidence>
<keyword evidence="9" id="KW-1185">Reference proteome</keyword>
<evidence type="ECO:0000256" key="1">
    <source>
        <dbReference type="ARBA" id="ARBA00004141"/>
    </source>
</evidence>
<feature type="transmembrane region" description="Helical" evidence="7">
    <location>
        <begin position="218"/>
        <end position="239"/>
    </location>
</feature>
<dbReference type="GO" id="GO:0016020">
    <property type="term" value="C:membrane"/>
    <property type="evidence" value="ECO:0007669"/>
    <property type="project" value="UniProtKB-SubCell"/>
</dbReference>
<dbReference type="SUPFAM" id="SSF103473">
    <property type="entry name" value="MFS general substrate transporter"/>
    <property type="match status" value="1"/>
</dbReference>
<evidence type="ECO:0000256" key="6">
    <source>
        <dbReference type="SAM" id="MobiDB-lite"/>
    </source>
</evidence>
<dbReference type="GO" id="GO:0022857">
    <property type="term" value="F:transmembrane transporter activity"/>
    <property type="evidence" value="ECO:0007669"/>
    <property type="project" value="InterPro"/>
</dbReference>
<dbReference type="PANTHER" id="PTHR43791:SF65">
    <property type="entry name" value="MAJOR FACILITATOR SUPERFAMILY (MFS) PROFILE DOMAIN-CONTAINING PROTEIN-RELATED"/>
    <property type="match status" value="1"/>
</dbReference>
<dbReference type="EMBL" id="BABT02000117">
    <property type="protein sequence ID" value="GAA97240.1"/>
    <property type="molecule type" value="Genomic_DNA"/>
</dbReference>
<feature type="region of interest" description="Disordered" evidence="6">
    <location>
        <begin position="1"/>
        <end position="66"/>
    </location>
</feature>
<evidence type="ECO:0000256" key="2">
    <source>
        <dbReference type="ARBA" id="ARBA00022448"/>
    </source>
</evidence>
<feature type="transmembrane region" description="Helical" evidence="7">
    <location>
        <begin position="299"/>
        <end position="323"/>
    </location>
</feature>
<dbReference type="Proteomes" id="UP000009131">
    <property type="component" value="Unassembled WGS sequence"/>
</dbReference>
<accession>G7E359</accession>
<dbReference type="Gene3D" id="1.20.1250.20">
    <property type="entry name" value="MFS general substrate transporter like domains"/>
    <property type="match status" value="2"/>
</dbReference>
<feature type="transmembrane region" description="Helical" evidence="7">
    <location>
        <begin position="335"/>
        <end position="355"/>
    </location>
</feature>
<name>G7E359_MIXOS</name>
<feature type="transmembrane region" description="Helical" evidence="7">
    <location>
        <begin position="457"/>
        <end position="477"/>
    </location>
</feature>
<dbReference type="HOGENOM" id="CLU_001265_2_0_1"/>
<protein>
    <recommendedName>
        <fullName evidence="10">Major facilitator superfamily (MFS) profile domain-containing protein</fullName>
    </recommendedName>
</protein>
<comment type="subcellular location">
    <subcellularLocation>
        <location evidence="1">Membrane</location>
        <topology evidence="1">Multi-pass membrane protein</topology>
    </subcellularLocation>
</comment>
<dbReference type="eggNOG" id="KOG2533">
    <property type="taxonomic scope" value="Eukaryota"/>
</dbReference>
<dbReference type="PANTHER" id="PTHR43791">
    <property type="entry name" value="PERMEASE-RELATED"/>
    <property type="match status" value="1"/>
</dbReference>
<dbReference type="InParanoid" id="G7E359"/>
<evidence type="ECO:0000256" key="3">
    <source>
        <dbReference type="ARBA" id="ARBA00022692"/>
    </source>
</evidence>
<evidence type="ECO:0000256" key="5">
    <source>
        <dbReference type="ARBA" id="ARBA00023136"/>
    </source>
</evidence>
<evidence type="ECO:0000256" key="4">
    <source>
        <dbReference type="ARBA" id="ARBA00022989"/>
    </source>
</evidence>
<keyword evidence="2" id="KW-0813">Transport</keyword>
<organism evidence="8 9">
    <name type="scientific">Mixia osmundae (strain CBS 9802 / IAM 14324 / JCM 22182 / KY 12970)</name>
    <dbReference type="NCBI Taxonomy" id="764103"/>
    <lineage>
        <taxon>Eukaryota</taxon>
        <taxon>Fungi</taxon>
        <taxon>Dikarya</taxon>
        <taxon>Basidiomycota</taxon>
        <taxon>Pucciniomycotina</taxon>
        <taxon>Mixiomycetes</taxon>
        <taxon>Mixiales</taxon>
        <taxon>Mixiaceae</taxon>
        <taxon>Mixia</taxon>
    </lineage>
</organism>
<dbReference type="AlphaFoldDB" id="G7E359"/>
<evidence type="ECO:0008006" key="10">
    <source>
        <dbReference type="Google" id="ProtNLM"/>
    </source>
</evidence>
<proteinExistence type="predicted"/>
<feature type="transmembrane region" description="Helical" evidence="7">
    <location>
        <begin position="361"/>
        <end position="382"/>
    </location>
</feature>
<keyword evidence="5 7" id="KW-0472">Membrane</keyword>
<dbReference type="OrthoDB" id="1935484at2759"/>
<feature type="transmembrane region" description="Helical" evidence="7">
    <location>
        <begin position="186"/>
        <end position="206"/>
    </location>
</feature>
<dbReference type="STRING" id="764103.G7E359"/>
<evidence type="ECO:0000256" key="7">
    <source>
        <dbReference type="SAM" id="Phobius"/>
    </source>
</evidence>
<keyword evidence="4 7" id="KW-1133">Transmembrane helix</keyword>
<dbReference type="Pfam" id="PF07690">
    <property type="entry name" value="MFS_1"/>
    <property type="match status" value="1"/>
</dbReference>
<keyword evidence="3 7" id="KW-0812">Transmembrane</keyword>
<dbReference type="InterPro" id="IPR011701">
    <property type="entry name" value="MFS"/>
</dbReference>
<dbReference type="InterPro" id="IPR036259">
    <property type="entry name" value="MFS_trans_sf"/>
</dbReference>
<sequence>MSRRTGSDDFTENSASKSDRTLFDSGLFPTFSSDKARELSDPSLEAKGGQSVLSTEEETAEWRVRNHRPSDTYEGLHRWDPKATWAPEEERRIRRRIDLRIMTMLCVITFALQLDRGTISNALSDNLLSDLGLTTADYNNGMTIFYCSFLFAELPSQLIEGGTIPDSIVYASLFYTNGELPVRLSFYWVTQTLTQIVSAFIAYAILRLGRDGSWPGWRWLFLIEGLLTLSLGIIMWFYMPASPTQTRSFWSKHGWFSEREEVIMVNRILRDDPAKGDLSNREGVTLAHLQAAALDYLLWPIYLAGLLVFVAYKQTGAYLTLVLRSFGFSTLNTNLLTVPGLVFYLFNMVWLAIVARRTKQAAWTSQIATVWIIPLLIALIALPSSASYWIRYALIELIQSQPYVHPILIGLVSANSGTVQTRTVSAALYNMSVQAGSIIGSNIYQPSDEPLYRKGNAALLAITVFTGFLLIFISYLFPWLNRRRARQWAQSSEQEKLDILLGQRASNKRIDFRFTA</sequence>
<gene>
    <name evidence="8" type="primary">Mo03917</name>
    <name evidence="8" type="ORF">E5Q_03917</name>
</gene>
<reference evidence="8 9" key="1">
    <citation type="journal article" date="2011" name="J. Gen. Appl. Microbiol.">
        <title>Draft genome sequencing of the enigmatic basidiomycete Mixia osmundae.</title>
        <authorList>
            <person name="Nishida H."/>
            <person name="Nagatsuka Y."/>
            <person name="Sugiyama J."/>
        </authorList>
    </citation>
    <scope>NUCLEOTIDE SEQUENCE [LARGE SCALE GENOMIC DNA]</scope>
    <source>
        <strain evidence="9">CBS 9802 / IAM 14324 / JCM 22182 / KY 12970</strain>
    </source>
</reference>
<reference evidence="8 9" key="2">
    <citation type="journal article" date="2012" name="Open Biol.">
        <title>Characteristics of nucleosomes and linker DNA regions on the genome of the basidiomycete Mixia osmundae revealed by mono- and dinucleosome mapping.</title>
        <authorList>
            <person name="Nishida H."/>
            <person name="Kondo S."/>
            <person name="Matsumoto T."/>
            <person name="Suzuki Y."/>
            <person name="Yoshikawa H."/>
            <person name="Taylor T.D."/>
            <person name="Sugiyama J."/>
        </authorList>
    </citation>
    <scope>NUCLEOTIDE SEQUENCE [LARGE SCALE GENOMIC DNA]</scope>
    <source>
        <strain evidence="9">CBS 9802 / IAM 14324 / JCM 22182 / KY 12970</strain>
    </source>
</reference>